<feature type="region of interest" description="Disordered" evidence="1">
    <location>
        <begin position="1"/>
        <end position="22"/>
    </location>
</feature>
<evidence type="ECO:0000313" key="2">
    <source>
        <dbReference type="EMBL" id="BES87388.1"/>
    </source>
</evidence>
<evidence type="ECO:0000256" key="1">
    <source>
        <dbReference type="SAM" id="MobiDB-lite"/>
    </source>
</evidence>
<dbReference type="Proteomes" id="UP001307889">
    <property type="component" value="Chromosome 1"/>
</dbReference>
<proteinExistence type="predicted"/>
<reference evidence="2 3" key="1">
    <citation type="submission" date="2023-09" db="EMBL/GenBank/DDBJ databases">
        <title>Nesidiocoris tenuis whole genome shotgun sequence.</title>
        <authorList>
            <person name="Shibata T."/>
            <person name="Shimoda M."/>
            <person name="Kobayashi T."/>
            <person name="Uehara T."/>
        </authorList>
    </citation>
    <scope>NUCLEOTIDE SEQUENCE [LARGE SCALE GENOMIC DNA]</scope>
    <source>
        <strain evidence="2 3">Japan</strain>
    </source>
</reference>
<accession>A0ABN7A5C4</accession>
<evidence type="ECO:0000313" key="3">
    <source>
        <dbReference type="Proteomes" id="UP001307889"/>
    </source>
</evidence>
<name>A0ABN7A5C4_9HEMI</name>
<feature type="compositionally biased region" description="Basic residues" evidence="1">
    <location>
        <begin position="1"/>
        <end position="13"/>
    </location>
</feature>
<protein>
    <submittedName>
        <fullName evidence="2">Uncharacterized protein</fullName>
    </submittedName>
</protein>
<gene>
    <name evidence="2" type="ORF">NTJ_00194</name>
</gene>
<organism evidence="2 3">
    <name type="scientific">Nesidiocoris tenuis</name>
    <dbReference type="NCBI Taxonomy" id="355587"/>
    <lineage>
        <taxon>Eukaryota</taxon>
        <taxon>Metazoa</taxon>
        <taxon>Ecdysozoa</taxon>
        <taxon>Arthropoda</taxon>
        <taxon>Hexapoda</taxon>
        <taxon>Insecta</taxon>
        <taxon>Pterygota</taxon>
        <taxon>Neoptera</taxon>
        <taxon>Paraneoptera</taxon>
        <taxon>Hemiptera</taxon>
        <taxon>Heteroptera</taxon>
        <taxon>Panheteroptera</taxon>
        <taxon>Cimicomorpha</taxon>
        <taxon>Miridae</taxon>
        <taxon>Dicyphina</taxon>
        <taxon>Nesidiocoris</taxon>
    </lineage>
</organism>
<sequence length="133" mass="14468">MVPVRRRAPHTRRCGAPPDERRTSAAAVFPLERGPPVLRPVGVRAASAAQYCAAGRRGTAGALPFGISSTAEWPSLQLARRGGLRVRPETCCCELPAERRRSMRGVCVQLAAFDQLSNAHRSARIREVATLLR</sequence>
<dbReference type="EMBL" id="AP028909">
    <property type="protein sequence ID" value="BES87388.1"/>
    <property type="molecule type" value="Genomic_DNA"/>
</dbReference>
<keyword evidence="3" id="KW-1185">Reference proteome</keyword>